<dbReference type="InterPro" id="IPR036063">
    <property type="entry name" value="Smr_dom_sf"/>
</dbReference>
<dbReference type="SUPFAM" id="SSF160443">
    <property type="entry name" value="SMR domain-like"/>
    <property type="match status" value="1"/>
</dbReference>
<evidence type="ECO:0000259" key="5">
    <source>
        <dbReference type="PROSITE" id="PS50828"/>
    </source>
</evidence>
<dbReference type="Gene3D" id="1.25.40.10">
    <property type="entry name" value="Tetratricopeptide repeat domain"/>
    <property type="match status" value="2"/>
</dbReference>
<dbReference type="Pfam" id="PF01535">
    <property type="entry name" value="PPR"/>
    <property type="match status" value="1"/>
</dbReference>
<dbReference type="PANTHER" id="PTHR47447:SF15">
    <property type="entry name" value="OS02G0120000 PROTEIN"/>
    <property type="match status" value="1"/>
</dbReference>
<gene>
    <name evidence="6" type="ORF">SASPL_126259</name>
</gene>
<name>A0A8X8XGW8_SALSN</name>
<evidence type="ECO:0000313" key="7">
    <source>
        <dbReference type="Proteomes" id="UP000298416"/>
    </source>
</evidence>
<evidence type="ECO:0000256" key="3">
    <source>
        <dbReference type="PROSITE-ProRule" id="PRU00708"/>
    </source>
</evidence>
<reference evidence="6" key="2">
    <citation type="submission" date="2020-08" db="EMBL/GenBank/DDBJ databases">
        <title>Plant Genome Project.</title>
        <authorList>
            <person name="Zhang R.-G."/>
        </authorList>
    </citation>
    <scope>NUCLEOTIDE SEQUENCE</scope>
    <source>
        <strain evidence="6">Huo1</strain>
        <tissue evidence="6">Leaf</tissue>
    </source>
</reference>
<evidence type="ECO:0000256" key="1">
    <source>
        <dbReference type="ARBA" id="ARBA00007626"/>
    </source>
</evidence>
<dbReference type="AlphaFoldDB" id="A0A8X8XGW8"/>
<keyword evidence="2" id="KW-0677">Repeat</keyword>
<feature type="repeat" description="PPR" evidence="3">
    <location>
        <begin position="194"/>
        <end position="228"/>
    </location>
</feature>
<dbReference type="Pfam" id="PF13041">
    <property type="entry name" value="PPR_2"/>
    <property type="match status" value="1"/>
</dbReference>
<feature type="domain" description="Smr" evidence="5">
    <location>
        <begin position="364"/>
        <end position="448"/>
    </location>
</feature>
<dbReference type="PROSITE" id="PS50828">
    <property type="entry name" value="SMR"/>
    <property type="match status" value="1"/>
</dbReference>
<dbReference type="PANTHER" id="PTHR47447">
    <property type="entry name" value="OS03G0856100 PROTEIN"/>
    <property type="match status" value="1"/>
</dbReference>
<dbReference type="InterPro" id="IPR011990">
    <property type="entry name" value="TPR-like_helical_dom_sf"/>
</dbReference>
<feature type="repeat" description="PPR" evidence="3">
    <location>
        <begin position="264"/>
        <end position="298"/>
    </location>
</feature>
<accession>A0A8X8XGW8</accession>
<proteinExistence type="inferred from homology"/>
<reference evidence="6" key="1">
    <citation type="submission" date="2018-01" db="EMBL/GenBank/DDBJ databases">
        <authorList>
            <person name="Mao J.F."/>
        </authorList>
    </citation>
    <scope>NUCLEOTIDE SEQUENCE</scope>
    <source>
        <strain evidence="6">Huo1</strain>
        <tissue evidence="6">Leaf</tissue>
    </source>
</reference>
<sequence length="458" mass="50806">MMVEINPSENVANNDCRRQSSPGGPPTSAGFRHYPPQSVCCTLTKQGQRFLSSLAAAEEPSTAASLLRKFAASSSKHVALTTLSHLLSTSDPCPRLSSVAFALFAAIKRESWFSWNAKLVADVIAFLYKEERFEEAENLFGETVLKLGLKERDLCAFYCNLMDSNAKHKSERVFADSCRELRKLMMQSGGVYTKQRGYSAVAAGFCQMGYPEKAENVVQEMVGNGVRVTAFELRSLVYGYGQKGLLEDMKRSIVWMENKGFGLDTVCCNMVLSSFGAHGEIQEMVSWLKKMKGLGVELSVRTYNSVLNWCPTIVFLLKDIKSAPLSIDGLVDGLEGDEASLVLELLNSTVLDQVMECSQSQLKLDLHGMHVSTAYFVLLQWFHELKLRFVAGDCMTPAEILVVSGRGKHSSARGESPVRGLAKEIFMRTKCPLRIDRKNIGCFIGKGKAFKDWLLHIL</sequence>
<comment type="caution">
    <text evidence="6">The sequence shown here is derived from an EMBL/GenBank/DDBJ whole genome shotgun (WGS) entry which is preliminary data.</text>
</comment>
<dbReference type="Proteomes" id="UP000298416">
    <property type="component" value="Unassembled WGS sequence"/>
</dbReference>
<evidence type="ECO:0000256" key="4">
    <source>
        <dbReference type="SAM" id="MobiDB-lite"/>
    </source>
</evidence>
<dbReference type="InterPro" id="IPR002885">
    <property type="entry name" value="PPR_rpt"/>
</dbReference>
<evidence type="ECO:0000256" key="2">
    <source>
        <dbReference type="ARBA" id="ARBA00022737"/>
    </source>
</evidence>
<feature type="region of interest" description="Disordered" evidence="4">
    <location>
        <begin position="1"/>
        <end position="29"/>
    </location>
</feature>
<comment type="similarity">
    <text evidence="1">Belongs to the PPR family. P subfamily.</text>
</comment>
<dbReference type="EMBL" id="PNBA02000009">
    <property type="protein sequence ID" value="KAG6413545.1"/>
    <property type="molecule type" value="Genomic_DNA"/>
</dbReference>
<dbReference type="InterPro" id="IPR002625">
    <property type="entry name" value="Smr_dom"/>
</dbReference>
<organism evidence="6">
    <name type="scientific">Salvia splendens</name>
    <name type="common">Scarlet sage</name>
    <dbReference type="NCBI Taxonomy" id="180675"/>
    <lineage>
        <taxon>Eukaryota</taxon>
        <taxon>Viridiplantae</taxon>
        <taxon>Streptophyta</taxon>
        <taxon>Embryophyta</taxon>
        <taxon>Tracheophyta</taxon>
        <taxon>Spermatophyta</taxon>
        <taxon>Magnoliopsida</taxon>
        <taxon>eudicotyledons</taxon>
        <taxon>Gunneridae</taxon>
        <taxon>Pentapetalae</taxon>
        <taxon>asterids</taxon>
        <taxon>lamiids</taxon>
        <taxon>Lamiales</taxon>
        <taxon>Lamiaceae</taxon>
        <taxon>Nepetoideae</taxon>
        <taxon>Mentheae</taxon>
        <taxon>Salviinae</taxon>
        <taxon>Salvia</taxon>
        <taxon>Salvia subgen. Calosphace</taxon>
        <taxon>core Calosphace</taxon>
    </lineage>
</organism>
<dbReference type="PROSITE" id="PS51375">
    <property type="entry name" value="PPR"/>
    <property type="match status" value="2"/>
</dbReference>
<dbReference type="Gene3D" id="3.30.1370.110">
    <property type="match status" value="1"/>
</dbReference>
<evidence type="ECO:0000313" key="6">
    <source>
        <dbReference type="EMBL" id="KAG6413545.1"/>
    </source>
</evidence>
<keyword evidence="7" id="KW-1185">Reference proteome</keyword>
<protein>
    <recommendedName>
        <fullName evidence="5">Smr domain-containing protein</fullName>
    </recommendedName>
</protein>
<dbReference type="NCBIfam" id="TIGR00756">
    <property type="entry name" value="PPR"/>
    <property type="match status" value="2"/>
</dbReference>
<dbReference type="SMART" id="SM00463">
    <property type="entry name" value="SMR"/>
    <property type="match status" value="1"/>
</dbReference>